<comment type="cofactor">
    <cofactor evidence="3">
        <name>Mg(2+)</name>
        <dbReference type="ChEBI" id="CHEBI:18420"/>
    </cofactor>
</comment>
<evidence type="ECO:0000256" key="4">
    <source>
        <dbReference type="ARBA" id="ARBA00004651"/>
    </source>
</evidence>
<dbReference type="GO" id="GO:0046872">
    <property type="term" value="F:metal ion binding"/>
    <property type="evidence" value="ECO:0007669"/>
    <property type="project" value="UniProtKB-KW"/>
</dbReference>
<evidence type="ECO:0000256" key="11">
    <source>
        <dbReference type="ARBA" id="ARBA00022840"/>
    </source>
</evidence>
<dbReference type="Gene3D" id="3.30.70.1230">
    <property type="entry name" value="Nucleotide cyclase"/>
    <property type="match status" value="2"/>
</dbReference>
<feature type="transmembrane region" description="Helical" evidence="25">
    <location>
        <begin position="326"/>
        <end position="344"/>
    </location>
</feature>
<feature type="region of interest" description="Disordered" evidence="24">
    <location>
        <begin position="979"/>
        <end position="1006"/>
    </location>
</feature>
<evidence type="ECO:0000256" key="10">
    <source>
        <dbReference type="ARBA" id="ARBA00022741"/>
    </source>
</evidence>
<evidence type="ECO:0000256" key="20">
    <source>
        <dbReference type="ARBA" id="ARBA00081225"/>
    </source>
</evidence>
<feature type="domain" description="Guanylate cyclase" evidence="26">
    <location>
        <begin position="1338"/>
        <end position="1478"/>
    </location>
</feature>
<dbReference type="Pfam" id="PF00211">
    <property type="entry name" value="Guanylate_cyc"/>
    <property type="match status" value="2"/>
</dbReference>
<feature type="compositionally biased region" description="Basic and acidic residues" evidence="24">
    <location>
        <begin position="934"/>
        <end position="945"/>
    </location>
</feature>
<feature type="transmembrane region" description="Helical" evidence="25">
    <location>
        <begin position="1073"/>
        <end position="1095"/>
    </location>
</feature>
<dbReference type="PANTHER" id="PTHR45627:SF8">
    <property type="entry name" value="ADENYLATE CYCLASE TYPE 9"/>
    <property type="match status" value="1"/>
</dbReference>
<evidence type="ECO:0000256" key="16">
    <source>
        <dbReference type="ARBA" id="ARBA00023180"/>
    </source>
</evidence>
<evidence type="ECO:0000256" key="12">
    <source>
        <dbReference type="ARBA" id="ARBA00022842"/>
    </source>
</evidence>
<keyword evidence="6" id="KW-1003">Cell membrane</keyword>
<keyword evidence="8" id="KW-0479">Metal-binding</keyword>
<feature type="region of interest" description="Disordered" evidence="24">
    <location>
        <begin position="934"/>
        <end position="955"/>
    </location>
</feature>
<evidence type="ECO:0000256" key="18">
    <source>
        <dbReference type="ARBA" id="ARBA00023239"/>
    </source>
</evidence>
<feature type="domain" description="Guanylate cyclase" evidence="26">
    <location>
        <begin position="484"/>
        <end position="611"/>
    </location>
</feature>
<evidence type="ECO:0000256" key="14">
    <source>
        <dbReference type="ARBA" id="ARBA00022998"/>
    </source>
</evidence>
<evidence type="ECO:0000256" key="7">
    <source>
        <dbReference type="ARBA" id="ARBA00022692"/>
    </source>
</evidence>
<dbReference type="InterPro" id="IPR001054">
    <property type="entry name" value="A/G_cyclase"/>
</dbReference>
<keyword evidence="11" id="KW-0067">ATP-binding</keyword>
<feature type="transmembrane region" description="Helical" evidence="25">
    <location>
        <begin position="270"/>
        <end position="293"/>
    </location>
</feature>
<feature type="transmembrane region" description="Helical" evidence="25">
    <location>
        <begin position="1256"/>
        <end position="1276"/>
    </location>
</feature>
<dbReference type="InterPro" id="IPR018297">
    <property type="entry name" value="A/G_cyclase_CS"/>
</dbReference>
<comment type="similarity">
    <text evidence="23">Belongs to the adenylyl cyclase class-4/guanylyl cyclase family.</text>
</comment>
<evidence type="ECO:0000256" key="19">
    <source>
        <dbReference type="ARBA" id="ARBA00070496"/>
    </source>
</evidence>
<evidence type="ECO:0000256" key="6">
    <source>
        <dbReference type="ARBA" id="ARBA00022475"/>
    </source>
</evidence>
<dbReference type="SMART" id="SM00044">
    <property type="entry name" value="CYCc"/>
    <property type="match status" value="2"/>
</dbReference>
<evidence type="ECO:0000256" key="3">
    <source>
        <dbReference type="ARBA" id="ARBA00001946"/>
    </source>
</evidence>
<comment type="catalytic activity">
    <reaction evidence="1">
        <text>ATP = 3',5'-cyclic AMP + diphosphate</text>
        <dbReference type="Rhea" id="RHEA:15389"/>
        <dbReference type="ChEBI" id="CHEBI:30616"/>
        <dbReference type="ChEBI" id="CHEBI:33019"/>
        <dbReference type="ChEBI" id="CHEBI:58165"/>
        <dbReference type="EC" id="4.6.1.1"/>
    </reaction>
</comment>
<dbReference type="Pfam" id="PF01042">
    <property type="entry name" value="Ribonuc_L-PSP"/>
    <property type="match status" value="1"/>
</dbReference>
<feature type="transmembrane region" description="Helical" evidence="25">
    <location>
        <begin position="243"/>
        <end position="264"/>
    </location>
</feature>
<dbReference type="EMBL" id="JAACXV010017210">
    <property type="protein sequence ID" value="KAF7264409.1"/>
    <property type="molecule type" value="Genomic_DNA"/>
</dbReference>
<feature type="region of interest" description="Disordered" evidence="24">
    <location>
        <begin position="881"/>
        <end position="903"/>
    </location>
</feature>
<evidence type="ECO:0000256" key="17">
    <source>
        <dbReference type="ARBA" id="ARBA00023211"/>
    </source>
</evidence>
<organism evidence="27 28">
    <name type="scientific">Rhynchophorus ferrugineus</name>
    <name type="common">Red palm weevil</name>
    <name type="synonym">Curculio ferrugineus</name>
    <dbReference type="NCBI Taxonomy" id="354439"/>
    <lineage>
        <taxon>Eukaryota</taxon>
        <taxon>Metazoa</taxon>
        <taxon>Ecdysozoa</taxon>
        <taxon>Arthropoda</taxon>
        <taxon>Hexapoda</taxon>
        <taxon>Insecta</taxon>
        <taxon>Pterygota</taxon>
        <taxon>Neoptera</taxon>
        <taxon>Endopterygota</taxon>
        <taxon>Coleoptera</taxon>
        <taxon>Polyphaga</taxon>
        <taxon>Cucujiformia</taxon>
        <taxon>Curculionidae</taxon>
        <taxon>Dryophthorinae</taxon>
        <taxon>Rhynchophorus</taxon>
    </lineage>
</organism>
<dbReference type="GO" id="GO:0005524">
    <property type="term" value="F:ATP binding"/>
    <property type="evidence" value="ECO:0007669"/>
    <property type="project" value="UniProtKB-KW"/>
</dbReference>
<dbReference type="GO" id="GO:0005886">
    <property type="term" value="C:plasma membrane"/>
    <property type="evidence" value="ECO:0007669"/>
    <property type="project" value="UniProtKB-SubCell"/>
</dbReference>
<keyword evidence="15 25" id="KW-0472">Membrane</keyword>
<evidence type="ECO:0000256" key="23">
    <source>
        <dbReference type="RuleBase" id="RU000405"/>
    </source>
</evidence>
<dbReference type="FunFam" id="3.30.70.1230:FF:000008">
    <property type="entry name" value="Adenylate cyclase type 9"/>
    <property type="match status" value="1"/>
</dbReference>
<dbReference type="SUPFAM" id="SSF55073">
    <property type="entry name" value="Nucleotide cyclase"/>
    <property type="match status" value="2"/>
</dbReference>
<evidence type="ECO:0000256" key="1">
    <source>
        <dbReference type="ARBA" id="ARBA00001593"/>
    </source>
</evidence>
<comment type="subcellular location">
    <subcellularLocation>
        <location evidence="4">Cell membrane</location>
        <topology evidence="4">Multi-pass membrane protein</topology>
    </subcellularLocation>
</comment>
<dbReference type="Proteomes" id="UP000625711">
    <property type="component" value="Unassembled WGS sequence"/>
</dbReference>
<dbReference type="OrthoDB" id="10035433at2759"/>
<dbReference type="CDD" id="cd00448">
    <property type="entry name" value="YjgF_YER057c_UK114_family"/>
    <property type="match status" value="1"/>
</dbReference>
<evidence type="ECO:0000256" key="21">
    <source>
        <dbReference type="ARBA" id="ARBA00081232"/>
    </source>
</evidence>
<dbReference type="GO" id="GO:0035556">
    <property type="term" value="P:intracellular signal transduction"/>
    <property type="evidence" value="ECO:0007669"/>
    <property type="project" value="InterPro"/>
</dbReference>
<evidence type="ECO:0000313" key="28">
    <source>
        <dbReference type="Proteomes" id="UP000625711"/>
    </source>
</evidence>
<feature type="transmembrane region" description="Helical" evidence="25">
    <location>
        <begin position="383"/>
        <end position="404"/>
    </location>
</feature>
<keyword evidence="28" id="KW-1185">Reference proteome</keyword>
<keyword evidence="7 25" id="KW-0812">Transmembrane</keyword>
<keyword evidence="10" id="KW-0547">Nucleotide-binding</keyword>
<keyword evidence="12" id="KW-0460">Magnesium</keyword>
<comment type="caution">
    <text evidence="27">The sequence shown here is derived from an EMBL/GenBank/DDBJ whole genome shotgun (WGS) entry which is preliminary data.</text>
</comment>
<dbReference type="PANTHER" id="PTHR45627">
    <property type="entry name" value="ADENYLATE CYCLASE TYPE 1"/>
    <property type="match status" value="1"/>
</dbReference>
<evidence type="ECO:0000256" key="8">
    <source>
        <dbReference type="ARBA" id="ARBA00022723"/>
    </source>
</evidence>
<dbReference type="InterPro" id="IPR035959">
    <property type="entry name" value="RutC-like_sf"/>
</dbReference>
<dbReference type="GO" id="GO:0006171">
    <property type="term" value="P:cAMP biosynthetic process"/>
    <property type="evidence" value="ECO:0007669"/>
    <property type="project" value="UniProtKB-KW"/>
</dbReference>
<dbReference type="PROSITE" id="PS00452">
    <property type="entry name" value="GUANYLATE_CYCLASE_1"/>
    <property type="match status" value="1"/>
</dbReference>
<keyword evidence="13 25" id="KW-1133">Transmembrane helix</keyword>
<reference evidence="27" key="1">
    <citation type="submission" date="2020-08" db="EMBL/GenBank/DDBJ databases">
        <title>Genome sequencing and assembly of the red palm weevil Rhynchophorus ferrugineus.</title>
        <authorList>
            <person name="Dias G.B."/>
            <person name="Bergman C.M."/>
            <person name="Manee M."/>
        </authorList>
    </citation>
    <scope>NUCLEOTIDE SEQUENCE</scope>
    <source>
        <strain evidence="27">AA-2017</strain>
        <tissue evidence="27">Whole larva</tissue>
    </source>
</reference>
<evidence type="ECO:0000256" key="9">
    <source>
        <dbReference type="ARBA" id="ARBA00022737"/>
    </source>
</evidence>
<feature type="transmembrane region" description="Helical" evidence="25">
    <location>
        <begin position="1165"/>
        <end position="1185"/>
    </location>
</feature>
<feature type="transmembrane region" description="Helical" evidence="25">
    <location>
        <begin position="351"/>
        <end position="371"/>
    </location>
</feature>
<keyword evidence="9" id="KW-0677">Repeat</keyword>
<comment type="cofactor">
    <cofactor evidence="2">
        <name>Mn(2+)</name>
        <dbReference type="ChEBI" id="CHEBI:29035"/>
    </cofactor>
</comment>
<dbReference type="EC" id="4.6.1.1" evidence="5"/>
<evidence type="ECO:0000256" key="2">
    <source>
        <dbReference type="ARBA" id="ARBA00001936"/>
    </source>
</evidence>
<dbReference type="GO" id="GO:0007189">
    <property type="term" value="P:adenylate cyclase-activating G protein-coupled receptor signaling pathway"/>
    <property type="evidence" value="ECO:0007669"/>
    <property type="project" value="TreeGrafter"/>
</dbReference>
<feature type="compositionally biased region" description="Polar residues" evidence="24">
    <location>
        <begin position="979"/>
        <end position="988"/>
    </location>
</feature>
<feature type="transmembrane region" description="Helical" evidence="25">
    <location>
        <begin position="1139"/>
        <end position="1159"/>
    </location>
</feature>
<keyword evidence="18 23" id="KW-0456">Lyase</keyword>
<dbReference type="Gene3D" id="3.30.1330.40">
    <property type="entry name" value="RutC-like"/>
    <property type="match status" value="1"/>
</dbReference>
<evidence type="ECO:0000256" key="25">
    <source>
        <dbReference type="SAM" id="Phobius"/>
    </source>
</evidence>
<dbReference type="PROSITE" id="PS50125">
    <property type="entry name" value="GUANYLATE_CYCLASE_2"/>
    <property type="match status" value="2"/>
</dbReference>
<dbReference type="InterPro" id="IPR029787">
    <property type="entry name" value="Nucleotide_cyclase"/>
</dbReference>
<evidence type="ECO:0000256" key="22">
    <source>
        <dbReference type="ARBA" id="ARBA00081427"/>
    </source>
</evidence>
<evidence type="ECO:0000259" key="26">
    <source>
        <dbReference type="PROSITE" id="PS50125"/>
    </source>
</evidence>
<protein>
    <recommendedName>
        <fullName evidence="19">Adenylate cyclase type 9</fullName>
        <ecNumber evidence="5">4.6.1.1</ecNumber>
    </recommendedName>
    <alternativeName>
        <fullName evidence="22">ATP pyrophosphate-lyase 9</fullName>
    </alternativeName>
    <alternativeName>
        <fullName evidence="20">Adenylate cyclase type IX</fullName>
    </alternativeName>
    <alternativeName>
        <fullName evidence="21">Adenylyl cyclase 9</fullName>
    </alternativeName>
</protein>
<dbReference type="SUPFAM" id="SSF55298">
    <property type="entry name" value="YjgF-like"/>
    <property type="match status" value="1"/>
</dbReference>
<feature type="transmembrane region" description="Helical" evidence="25">
    <location>
        <begin position="300"/>
        <end position="320"/>
    </location>
</feature>
<evidence type="ECO:0000256" key="15">
    <source>
        <dbReference type="ARBA" id="ARBA00023136"/>
    </source>
</evidence>
<feature type="transmembrane region" description="Helical" evidence="25">
    <location>
        <begin position="1101"/>
        <end position="1127"/>
    </location>
</feature>
<name>A0A834HNL4_RHYFE</name>
<dbReference type="FunFam" id="3.30.70.1230:FF:000014">
    <property type="entry name" value="adenylate cyclase type 9"/>
    <property type="match status" value="1"/>
</dbReference>
<evidence type="ECO:0000256" key="13">
    <source>
        <dbReference type="ARBA" id="ARBA00022989"/>
    </source>
</evidence>
<evidence type="ECO:0000313" key="27">
    <source>
        <dbReference type="EMBL" id="KAF7264409.1"/>
    </source>
</evidence>
<gene>
    <name evidence="27" type="ORF">GWI33_023310</name>
</gene>
<evidence type="ECO:0000256" key="5">
    <source>
        <dbReference type="ARBA" id="ARBA00012201"/>
    </source>
</evidence>
<keyword evidence="16" id="KW-0325">Glycoprotein</keyword>
<dbReference type="CDD" id="cd07302">
    <property type="entry name" value="CHD"/>
    <property type="match status" value="2"/>
</dbReference>
<feature type="compositionally biased region" description="Polar residues" evidence="24">
    <location>
        <begin position="946"/>
        <end position="955"/>
    </location>
</feature>
<keyword evidence="17" id="KW-0464">Manganese</keyword>
<feature type="compositionally biased region" description="Polar residues" evidence="24">
    <location>
        <begin position="745"/>
        <end position="755"/>
    </location>
</feature>
<keyword evidence="14" id="KW-0115">cAMP biosynthesis</keyword>
<evidence type="ECO:0000256" key="24">
    <source>
        <dbReference type="SAM" id="MobiDB-lite"/>
    </source>
</evidence>
<sequence>MASLVRKIISTAKAPRPAKGSPYNQAVSFNNTVYLSGVLGVDQNLKIVQGGVGAEARQALESIGHILEAAGSCYKNVIKCNIMLNDINDFSTVNDVYKFSVKISPLDLHINYVSISLFEKVSLYDRFVCLAQTAECVVSLENRSEVVLRIAIKRLRNHRDGVLSYEPARLDDQPSEITDDESYGPELDFQLSEPSGCFGNILPIPFERASRKSWWDPTFDSDILEDQYKTTSYANSRIKFRFALGYTMGMALGWLVYIICNGLLTTSNYWFVKTLLLLILLLYNIFVLLLTYTDTFKKHMFTICFVYALSCILISFLFAISTRKLSVGHFSACVQLLILFYTLIPLKLYVGLSLAVLYSVFFELTVVFILAPEEDSIETTSSIITKIFSHLATHLIGFHIYLMNNIRLRETFMKVGQSILVRKQLELEKKFKENMIHSLMPPSVVQWLMKSDENFTRRQSAESENNDIRSLFRPFIMDTMSNVSILFADIVGFTKMSGNKSAEELVEILNDLFQRFDDLCKENNCEKISTLGDCYYCVSGCPKPRDDHAHSCVEMGLSMIKAIKKFDQEKHEGVNMRVGIHTGTVLCGIVGTRRIKFDVWSNDVTLANKMESTGRPGMVHISEKTCNFLEDRYFLEDGDCVSGLKTYFILGRRTDKSPSYQGSFRSEGRQKYANSLQLFVSPPSFSASLSPQSRPRVLSCDTPHVKTQNKNYLSPDSCIMKASSLPSILDSENEQDPPDGGNVENVKTPTSTASSGKYSMKLRNWKMPKFMRKSSATSSKPDIDVDFVSGATDASEDGYQQVPTIIETDSFHRKKKDSCVTLTYNDFPLNKDMLDIKSYISHSRSDIGAFDYSATPDFTRGGSYHSQFGRSYNGDFTVLNRAGSSRSRRGRSPNQDGLEPLERARSATVTVSNFYRPKRSLDIPSRLSSMAKLDDYSAQSRKDSGIKSNSRRSSIQQLDNIHINQEVLKHGVSGYYTSSQSSVNSIPTSKPPKPVPATPLGMHPRKQSDKQLIRCIQDNIDAKYLYTIPPISPWSLFFKDRFMEQEYRANVHYVPTHVEPHQMNTLANSQFNTYFDIFISVTVFLIVSIGLAVVFGITTLWLVTFLVCSLFQVLNLALFAVPVIEWIDRTCRCSSRFCRWNLFGAILVSLPMISAIVNFGPDEDISYSHTHMFTYLLFVGLIHFCNFTQINCWLKNVTATLISASFLILSMVNKCSGEFNGGDVNETRVTPVLSEEFHRRNETSIGTRFADDPKCYFQNFDLMMNLLMLLVLVWLLNRRFEIGYRHNFHANHVATRNKARIQKMKNQADYLFYNIVPMHVADQLKQQAKYSENFKEVGIIFASIVNFNEMYDESFEGGKEYLRVLNELVGDFDELLDRVSFDCVEKIKTIGSTFMAASGLNSDKRARQSDPHAHLYALMEFAMEMQRVVENFNINLLEFNLILRIGYNFGDVTAAVIGNTKLYYDIWGDAVNIASRMDSTGVNGRIQVGEHCLPILERCFDFEHRGPVYVKGKDNMNVFLLKGRKPETNPDLLNIPDEK</sequence>
<dbReference type="InterPro" id="IPR006175">
    <property type="entry name" value="YjgF/YER057c/UK114"/>
</dbReference>
<dbReference type="GO" id="GO:0004016">
    <property type="term" value="F:adenylate cyclase activity"/>
    <property type="evidence" value="ECO:0007669"/>
    <property type="project" value="UniProtKB-EC"/>
</dbReference>
<proteinExistence type="inferred from homology"/>
<feature type="region of interest" description="Disordered" evidence="24">
    <location>
        <begin position="729"/>
        <end position="755"/>
    </location>
</feature>
<accession>A0A834HNL4</accession>